<evidence type="ECO:0000313" key="1">
    <source>
        <dbReference type="EMBL" id="KAH0455183.1"/>
    </source>
</evidence>
<evidence type="ECO:0000313" key="2">
    <source>
        <dbReference type="Proteomes" id="UP000775213"/>
    </source>
</evidence>
<gene>
    <name evidence="1" type="ORF">IEQ34_015215</name>
</gene>
<organism evidence="1 2">
    <name type="scientific">Dendrobium chrysotoxum</name>
    <name type="common">Orchid</name>
    <dbReference type="NCBI Taxonomy" id="161865"/>
    <lineage>
        <taxon>Eukaryota</taxon>
        <taxon>Viridiplantae</taxon>
        <taxon>Streptophyta</taxon>
        <taxon>Embryophyta</taxon>
        <taxon>Tracheophyta</taxon>
        <taxon>Spermatophyta</taxon>
        <taxon>Magnoliopsida</taxon>
        <taxon>Liliopsida</taxon>
        <taxon>Asparagales</taxon>
        <taxon>Orchidaceae</taxon>
        <taxon>Epidendroideae</taxon>
        <taxon>Malaxideae</taxon>
        <taxon>Dendrobiinae</taxon>
        <taxon>Dendrobium</taxon>
    </lineage>
</organism>
<dbReference type="Proteomes" id="UP000775213">
    <property type="component" value="Unassembled WGS sequence"/>
</dbReference>
<protein>
    <submittedName>
        <fullName evidence="1">Uncharacterized protein</fullName>
    </submittedName>
</protein>
<sequence length="110" mass="11893">MDELVERIRLRVGVLEHPQEVLEEHHFAADDGVTAAGAGVGTAVRALNEVLEEWVVDEVAVHDIPPARFSDVYGMESGGHIVAVERRSMPRVVLLRTVRSSATGAADAAR</sequence>
<reference evidence="1 2" key="1">
    <citation type="journal article" date="2021" name="Hortic Res">
        <title>Chromosome-scale assembly of the Dendrobium chrysotoxum genome enhances the understanding of orchid evolution.</title>
        <authorList>
            <person name="Zhang Y."/>
            <person name="Zhang G.Q."/>
            <person name="Zhang D."/>
            <person name="Liu X.D."/>
            <person name="Xu X.Y."/>
            <person name="Sun W.H."/>
            <person name="Yu X."/>
            <person name="Zhu X."/>
            <person name="Wang Z.W."/>
            <person name="Zhao X."/>
            <person name="Zhong W.Y."/>
            <person name="Chen H."/>
            <person name="Yin W.L."/>
            <person name="Huang T."/>
            <person name="Niu S.C."/>
            <person name="Liu Z.J."/>
        </authorList>
    </citation>
    <scope>NUCLEOTIDE SEQUENCE [LARGE SCALE GENOMIC DNA]</scope>
    <source>
        <strain evidence="1">Lindl</strain>
    </source>
</reference>
<name>A0AAV7GHT6_DENCH</name>
<dbReference type="AlphaFoldDB" id="A0AAV7GHT6"/>
<comment type="caution">
    <text evidence="1">The sequence shown here is derived from an EMBL/GenBank/DDBJ whole genome shotgun (WGS) entry which is preliminary data.</text>
</comment>
<proteinExistence type="predicted"/>
<dbReference type="EMBL" id="JAGFBR010000014">
    <property type="protein sequence ID" value="KAH0455183.1"/>
    <property type="molecule type" value="Genomic_DNA"/>
</dbReference>
<accession>A0AAV7GHT6</accession>
<keyword evidence="2" id="KW-1185">Reference proteome</keyword>